<accession>A0A5B0RBB7</accession>
<name>A0A5B0RBB7_PUCGR</name>
<protein>
    <submittedName>
        <fullName evidence="1">Uncharacterized protein</fullName>
    </submittedName>
</protein>
<evidence type="ECO:0000313" key="1">
    <source>
        <dbReference type="EMBL" id="KAA1122652.1"/>
    </source>
</evidence>
<evidence type="ECO:0000313" key="2">
    <source>
        <dbReference type="Proteomes" id="UP000325313"/>
    </source>
</evidence>
<comment type="caution">
    <text evidence="1">The sequence shown here is derived from an EMBL/GenBank/DDBJ whole genome shotgun (WGS) entry which is preliminary data.</text>
</comment>
<dbReference type="EMBL" id="VDEP01000223">
    <property type="protein sequence ID" value="KAA1122652.1"/>
    <property type="molecule type" value="Genomic_DNA"/>
</dbReference>
<dbReference type="AlphaFoldDB" id="A0A5B0RBB7"/>
<dbReference type="Proteomes" id="UP000325313">
    <property type="component" value="Unassembled WGS sequence"/>
</dbReference>
<proteinExistence type="predicted"/>
<organism evidence="1 2">
    <name type="scientific">Puccinia graminis f. sp. tritici</name>
    <dbReference type="NCBI Taxonomy" id="56615"/>
    <lineage>
        <taxon>Eukaryota</taxon>
        <taxon>Fungi</taxon>
        <taxon>Dikarya</taxon>
        <taxon>Basidiomycota</taxon>
        <taxon>Pucciniomycotina</taxon>
        <taxon>Pucciniomycetes</taxon>
        <taxon>Pucciniales</taxon>
        <taxon>Pucciniaceae</taxon>
        <taxon>Puccinia</taxon>
    </lineage>
</organism>
<reference evidence="1 2" key="1">
    <citation type="submission" date="2019-05" db="EMBL/GenBank/DDBJ databases">
        <title>Emergence of the Ug99 lineage of the wheat stem rust pathogen through somatic hybridization.</title>
        <authorList>
            <person name="Li F."/>
            <person name="Upadhyaya N.M."/>
            <person name="Sperschneider J."/>
            <person name="Matny O."/>
            <person name="Nguyen-Phuc H."/>
            <person name="Mago R."/>
            <person name="Raley C."/>
            <person name="Miller M.E."/>
            <person name="Silverstein K.A.T."/>
            <person name="Henningsen E."/>
            <person name="Hirsch C.D."/>
            <person name="Visser B."/>
            <person name="Pretorius Z.A."/>
            <person name="Steffenson B.J."/>
            <person name="Schwessinger B."/>
            <person name="Dodds P.N."/>
            <person name="Figueroa M."/>
        </authorList>
    </citation>
    <scope>NUCLEOTIDE SEQUENCE [LARGE SCALE GENOMIC DNA]</scope>
    <source>
        <strain evidence="1 2">Ug99</strain>
    </source>
</reference>
<sequence>MAVVDCSTTCRIPLIYKVFYNVFLSFDPTLPSISLSHHTSAGIPQKDTDSVLLDECMSRPLSPKLWMEMGMNEFLRDYRNGENLNLLVLAISFKFILNCCWKKTPFKS</sequence>
<gene>
    <name evidence="1" type="ORF">PGTUg99_005088</name>
</gene>